<dbReference type="InterPro" id="IPR007138">
    <property type="entry name" value="ABM_dom"/>
</dbReference>
<reference evidence="2 3" key="1">
    <citation type="submission" date="2020-10" db="EMBL/GenBank/DDBJ databases">
        <title>Wide distribution of Phycisphaera-like planctomycetes from WD2101 soil group in peatlands and genome analysis of the first cultivated representative.</title>
        <authorList>
            <person name="Dedysh S.N."/>
            <person name="Beletsky A.V."/>
            <person name="Ivanova A."/>
            <person name="Kulichevskaya I.S."/>
            <person name="Suzina N.E."/>
            <person name="Philippov D.A."/>
            <person name="Rakitin A.L."/>
            <person name="Mardanov A.V."/>
            <person name="Ravin N.V."/>
        </authorList>
    </citation>
    <scope>NUCLEOTIDE SEQUENCE [LARGE SCALE GENOMIC DNA]</scope>
    <source>
        <strain evidence="2 3">M1803</strain>
    </source>
</reference>
<keyword evidence="3" id="KW-1185">Reference proteome</keyword>
<sequence length="94" mass="10828">MTTIGMQYDVLPGKEQIFVDAFIRVLEALKGVPGHQESHLYEDVQQKGTYLIVSQFARMEDFTAFIHSDAFKAVTNWGKEEILRGRPRHKVYAQ</sequence>
<dbReference type="KEGG" id="hbs:IPV69_02190"/>
<dbReference type="RefSeq" id="WP_206293279.1">
    <property type="nucleotide sequence ID" value="NZ_CP063458.1"/>
</dbReference>
<keyword evidence="2" id="KW-0503">Monooxygenase</keyword>
<dbReference type="GO" id="GO:0004497">
    <property type="term" value="F:monooxygenase activity"/>
    <property type="evidence" value="ECO:0007669"/>
    <property type="project" value="UniProtKB-KW"/>
</dbReference>
<gene>
    <name evidence="2" type="ORF">IPV69_02190</name>
</gene>
<evidence type="ECO:0000313" key="3">
    <source>
        <dbReference type="Proteomes" id="UP000593765"/>
    </source>
</evidence>
<dbReference type="Gene3D" id="3.30.70.100">
    <property type="match status" value="1"/>
</dbReference>
<evidence type="ECO:0000313" key="2">
    <source>
        <dbReference type="EMBL" id="QOV90205.1"/>
    </source>
</evidence>
<dbReference type="Pfam" id="PF03992">
    <property type="entry name" value="ABM"/>
    <property type="match status" value="1"/>
</dbReference>
<feature type="domain" description="ABM" evidence="1">
    <location>
        <begin position="2"/>
        <end position="91"/>
    </location>
</feature>
<dbReference type="PROSITE" id="PS51725">
    <property type="entry name" value="ABM"/>
    <property type="match status" value="1"/>
</dbReference>
<name>A0A7M2WXI3_9BACT</name>
<dbReference type="InterPro" id="IPR011008">
    <property type="entry name" value="Dimeric_a/b-barrel"/>
</dbReference>
<dbReference type="EMBL" id="CP063458">
    <property type="protein sequence ID" value="QOV90205.1"/>
    <property type="molecule type" value="Genomic_DNA"/>
</dbReference>
<protein>
    <submittedName>
        <fullName evidence="2">Antibiotic biosynthesis monooxygenase</fullName>
    </submittedName>
</protein>
<accession>A0A7M2WXI3</accession>
<keyword evidence="2" id="KW-0560">Oxidoreductase</keyword>
<evidence type="ECO:0000259" key="1">
    <source>
        <dbReference type="PROSITE" id="PS51725"/>
    </source>
</evidence>
<organism evidence="2 3">
    <name type="scientific">Humisphaera borealis</name>
    <dbReference type="NCBI Taxonomy" id="2807512"/>
    <lineage>
        <taxon>Bacteria</taxon>
        <taxon>Pseudomonadati</taxon>
        <taxon>Planctomycetota</taxon>
        <taxon>Phycisphaerae</taxon>
        <taxon>Tepidisphaerales</taxon>
        <taxon>Tepidisphaeraceae</taxon>
        <taxon>Humisphaera</taxon>
    </lineage>
</organism>
<dbReference type="AlphaFoldDB" id="A0A7M2WXI3"/>
<dbReference type="Proteomes" id="UP000593765">
    <property type="component" value="Chromosome"/>
</dbReference>
<dbReference type="SUPFAM" id="SSF54909">
    <property type="entry name" value="Dimeric alpha+beta barrel"/>
    <property type="match status" value="1"/>
</dbReference>
<proteinExistence type="predicted"/>